<evidence type="ECO:0000313" key="2">
    <source>
        <dbReference type="EMBL" id="MBA8806769.1"/>
    </source>
</evidence>
<name>A0A7W3J5Z5_9MICO</name>
<feature type="domain" description="DUF218" evidence="1">
    <location>
        <begin position="34"/>
        <end position="144"/>
    </location>
</feature>
<dbReference type="Gene3D" id="3.40.50.620">
    <property type="entry name" value="HUPs"/>
    <property type="match status" value="1"/>
</dbReference>
<dbReference type="PANTHER" id="PTHR30336:SF20">
    <property type="entry name" value="DUF218 DOMAIN-CONTAINING PROTEIN"/>
    <property type="match status" value="1"/>
</dbReference>
<dbReference type="CDD" id="cd06259">
    <property type="entry name" value="YdcF-like"/>
    <property type="match status" value="1"/>
</dbReference>
<organism evidence="2 3">
    <name type="scientific">Promicromonospora sukumoe</name>
    <dbReference type="NCBI Taxonomy" id="88382"/>
    <lineage>
        <taxon>Bacteria</taxon>
        <taxon>Bacillati</taxon>
        <taxon>Actinomycetota</taxon>
        <taxon>Actinomycetes</taxon>
        <taxon>Micrococcales</taxon>
        <taxon>Promicromonosporaceae</taxon>
        <taxon>Promicromonospora</taxon>
    </lineage>
</organism>
<dbReference type="InterPro" id="IPR014729">
    <property type="entry name" value="Rossmann-like_a/b/a_fold"/>
</dbReference>
<dbReference type="AlphaFoldDB" id="A0A7W3J5Z5"/>
<gene>
    <name evidence="2" type="ORF">FHX71_000711</name>
</gene>
<dbReference type="InterPro" id="IPR051599">
    <property type="entry name" value="Cell_Envelope_Assoc"/>
</dbReference>
<comment type="caution">
    <text evidence="2">The sequence shown here is derived from an EMBL/GenBank/DDBJ whole genome shotgun (WGS) entry which is preliminary data.</text>
</comment>
<protein>
    <recommendedName>
        <fullName evidence="1">DUF218 domain-containing protein</fullName>
    </recommendedName>
</protein>
<evidence type="ECO:0000259" key="1">
    <source>
        <dbReference type="Pfam" id="PF02698"/>
    </source>
</evidence>
<keyword evidence="3" id="KW-1185">Reference proteome</keyword>
<dbReference type="Proteomes" id="UP000540568">
    <property type="component" value="Unassembled WGS sequence"/>
</dbReference>
<dbReference type="EMBL" id="JACGWV010000001">
    <property type="protein sequence ID" value="MBA8806769.1"/>
    <property type="molecule type" value="Genomic_DNA"/>
</dbReference>
<dbReference type="RefSeq" id="WP_182614447.1">
    <property type="nucleotide sequence ID" value="NZ_BAAATF010000002.1"/>
</dbReference>
<proteinExistence type="predicted"/>
<accession>A0A7W3J5Z5</accession>
<reference evidence="2 3" key="1">
    <citation type="submission" date="2020-07" db="EMBL/GenBank/DDBJ databases">
        <title>Sequencing the genomes of 1000 actinobacteria strains.</title>
        <authorList>
            <person name="Klenk H.-P."/>
        </authorList>
    </citation>
    <scope>NUCLEOTIDE SEQUENCE [LARGE SCALE GENOMIC DNA]</scope>
    <source>
        <strain evidence="2 3">DSM 44121</strain>
    </source>
</reference>
<dbReference type="PANTHER" id="PTHR30336">
    <property type="entry name" value="INNER MEMBRANE PROTEIN, PROBABLE PERMEASE"/>
    <property type="match status" value="1"/>
</dbReference>
<evidence type="ECO:0000313" key="3">
    <source>
        <dbReference type="Proteomes" id="UP000540568"/>
    </source>
</evidence>
<dbReference type="Pfam" id="PF02698">
    <property type="entry name" value="DUF218"/>
    <property type="match status" value="1"/>
</dbReference>
<dbReference type="InterPro" id="IPR003848">
    <property type="entry name" value="DUF218"/>
</dbReference>
<dbReference type="GO" id="GO:0005886">
    <property type="term" value="C:plasma membrane"/>
    <property type="evidence" value="ECO:0007669"/>
    <property type="project" value="TreeGrafter"/>
</dbReference>
<sequence length="227" mass="24976">MPNVMIPAAVREDVETLWVFHDLQHEPRPVDVCIGLGGHDLGVADYTADLYHEGLFPRIVFTGANAPTTIDAFPQGEALGYRDHAIARGVPAEAVLVEPAATNTSENLEYSRKVLAEHRVEPASVLLVSHPYQQRRAFATAQMVWPDIDLLCVSRPMALDAYVGTIGDADRVVDMLVGETQRLTLYAELGFISHEEDMPAEVVAAFDRLVAAGYTSRLVEDRRPIDV</sequence>